<protein>
    <submittedName>
        <fullName evidence="1">Uncharacterized protein</fullName>
    </submittedName>
</protein>
<evidence type="ECO:0000313" key="2">
    <source>
        <dbReference type="Proteomes" id="UP000272155"/>
    </source>
</evidence>
<dbReference type="RefSeq" id="YP_009626092.1">
    <property type="nucleotide sequence ID" value="NC_042136.1"/>
</dbReference>
<evidence type="ECO:0000313" key="1">
    <source>
        <dbReference type="EMBL" id="AGB07230.1"/>
    </source>
</evidence>
<name>V9LZW7_9CAUD</name>
<dbReference type="OrthoDB" id="15740at10239"/>
<reference evidence="1 2" key="1">
    <citation type="submission" date="2012-11" db="EMBL/GenBank/DDBJ databases">
        <title>Complete genome sequence of a novel phiKZ-like Vibrio phage.</title>
        <authorList>
            <person name="Luo Z."/>
            <person name="Yu Y."/>
        </authorList>
    </citation>
    <scope>NUCLEOTIDE SEQUENCE [LARGE SCALE GENOMIC DNA]</scope>
</reference>
<keyword evidence="2" id="KW-1185">Reference proteome</keyword>
<proteinExistence type="predicted"/>
<organism evidence="1 2">
    <name type="scientific">Vibrio phage VP4B</name>
    <dbReference type="NCBI Taxonomy" id="1262540"/>
    <lineage>
        <taxon>Viruses</taxon>
        <taxon>Duplodnaviria</taxon>
        <taxon>Heunggongvirae</taxon>
        <taxon>Uroviricota</taxon>
        <taxon>Caudoviricetes</taxon>
        <taxon>Chimalliviridae</taxon>
        <taxon>Gorgonvirinae</taxon>
        <taxon>Tidunavirus</taxon>
        <taxon>Tidunavirus VP4B</taxon>
    </lineage>
</organism>
<dbReference type="EMBL" id="KC131130">
    <property type="protein sequence ID" value="AGB07230.1"/>
    <property type="molecule type" value="Genomic_DNA"/>
</dbReference>
<dbReference type="Proteomes" id="UP000272155">
    <property type="component" value="Segment"/>
</dbReference>
<sequence length="172" mass="19561">MSDFRKVIYGYADSRLMDPTLTAMNSILRAYVKSAQDMAMRIDPASIQEVLDLANKFVGGDFKHWMMANYDHGLGPRARLIRMIAKYLDGGISDRTLSQTITADEQYVTTTDLKYVKGAYRGAVDHRDYDDIERVIDNLKEDDLYRLVEGIGPQLFARMLITFNGESAYGRV</sequence>
<dbReference type="KEGG" id="vg:40102992"/>
<dbReference type="GeneID" id="40102992"/>
<accession>V9LZW7</accession>